<proteinExistence type="predicted"/>
<dbReference type="RefSeq" id="WP_346758959.1">
    <property type="nucleotide sequence ID" value="NZ_JAUJEB010000003.1"/>
</dbReference>
<keyword evidence="5" id="KW-1185">Reference proteome</keyword>
<sequence length="335" mass="38201">MNTNKEELIVKYLNNECSEAELEMITELFRDATNEEELSETFDRALKKTGSDLEMTPEHNMEIWNRIRSDIKPNFEDRLLSSGKFYTRSWFKVAASLLILVGITYLFFSKSPGSKSIGEITDYITTGSPLGSKKLLKLPDGSIAYMNSGTRITYPTVFEENLRQIELVGEAFFEIKRNENRPFVIETKSISTKVLGTSFNLSSYEDDSFELTLVTGKVEVSSKQENEIVTLLPNEQVFYDTATGSFDKQKVDIQPYTSWKDGNLVLKGDLSMVARKIERWYDKKIVIKNKALEKCMIDATYKNRYLDNVLEGLAFLLDLKYTIDGDTIILDGNGC</sequence>
<reference evidence="4" key="1">
    <citation type="submission" date="2023-06" db="EMBL/GenBank/DDBJ databases">
        <title>Genomic of Agaribacillus aureum.</title>
        <authorList>
            <person name="Wang G."/>
        </authorList>
    </citation>
    <scope>NUCLEOTIDE SEQUENCE</scope>
    <source>
        <strain evidence="4">BMA12</strain>
    </source>
</reference>
<dbReference type="Pfam" id="PF04773">
    <property type="entry name" value="FecR"/>
    <property type="match status" value="1"/>
</dbReference>
<accession>A0ABT8L794</accession>
<dbReference type="Gene3D" id="2.60.120.1440">
    <property type="match status" value="1"/>
</dbReference>
<gene>
    <name evidence="4" type="ORF">QQ020_16240</name>
</gene>
<dbReference type="PANTHER" id="PTHR30273:SF2">
    <property type="entry name" value="PROTEIN FECR"/>
    <property type="match status" value="1"/>
</dbReference>
<dbReference type="InterPro" id="IPR012373">
    <property type="entry name" value="Ferrdict_sens_TM"/>
</dbReference>
<evidence type="ECO:0000259" key="3">
    <source>
        <dbReference type="Pfam" id="PF16344"/>
    </source>
</evidence>
<keyword evidence="1" id="KW-1133">Transmembrane helix</keyword>
<evidence type="ECO:0000256" key="1">
    <source>
        <dbReference type="SAM" id="Phobius"/>
    </source>
</evidence>
<feature type="domain" description="FecR protein" evidence="2">
    <location>
        <begin position="124"/>
        <end position="219"/>
    </location>
</feature>
<dbReference type="PANTHER" id="PTHR30273">
    <property type="entry name" value="PERIPLASMIC SIGNAL SENSOR AND SIGMA FACTOR ACTIVATOR FECR-RELATED"/>
    <property type="match status" value="1"/>
</dbReference>
<comment type="caution">
    <text evidence="4">The sequence shown here is derived from an EMBL/GenBank/DDBJ whole genome shotgun (WGS) entry which is preliminary data.</text>
</comment>
<dbReference type="Pfam" id="PF16344">
    <property type="entry name" value="FecR_C"/>
    <property type="match status" value="1"/>
</dbReference>
<keyword evidence="1" id="KW-0812">Transmembrane</keyword>
<evidence type="ECO:0000259" key="2">
    <source>
        <dbReference type="Pfam" id="PF04773"/>
    </source>
</evidence>
<feature type="transmembrane region" description="Helical" evidence="1">
    <location>
        <begin position="89"/>
        <end position="108"/>
    </location>
</feature>
<protein>
    <submittedName>
        <fullName evidence="4">FecR domain-containing protein</fullName>
    </submittedName>
</protein>
<dbReference type="Gene3D" id="3.55.50.30">
    <property type="match status" value="1"/>
</dbReference>
<organism evidence="4 5">
    <name type="scientific">Agaribacillus aureus</name>
    <dbReference type="NCBI Taxonomy" id="3051825"/>
    <lineage>
        <taxon>Bacteria</taxon>
        <taxon>Pseudomonadati</taxon>
        <taxon>Bacteroidota</taxon>
        <taxon>Cytophagia</taxon>
        <taxon>Cytophagales</taxon>
        <taxon>Splendidivirgaceae</taxon>
        <taxon>Agaribacillus</taxon>
    </lineage>
</organism>
<dbReference type="PIRSF" id="PIRSF018266">
    <property type="entry name" value="FecR"/>
    <property type="match status" value="1"/>
</dbReference>
<evidence type="ECO:0000313" key="4">
    <source>
        <dbReference type="EMBL" id="MDN5213622.1"/>
    </source>
</evidence>
<keyword evidence="1" id="KW-0472">Membrane</keyword>
<dbReference type="Proteomes" id="UP001172083">
    <property type="component" value="Unassembled WGS sequence"/>
</dbReference>
<dbReference type="EMBL" id="JAUJEB010000003">
    <property type="protein sequence ID" value="MDN5213622.1"/>
    <property type="molecule type" value="Genomic_DNA"/>
</dbReference>
<dbReference type="InterPro" id="IPR032508">
    <property type="entry name" value="FecR_C"/>
</dbReference>
<dbReference type="InterPro" id="IPR006860">
    <property type="entry name" value="FecR"/>
</dbReference>
<name>A0ABT8L794_9BACT</name>
<evidence type="ECO:0000313" key="5">
    <source>
        <dbReference type="Proteomes" id="UP001172083"/>
    </source>
</evidence>
<feature type="domain" description="Protein FecR C-terminal" evidence="3">
    <location>
        <begin position="269"/>
        <end position="330"/>
    </location>
</feature>